<dbReference type="AlphaFoldDB" id="A0ABD0UYK2"/>
<evidence type="ECO:0000313" key="2">
    <source>
        <dbReference type="EMBL" id="KAL0917793.1"/>
    </source>
</evidence>
<proteinExistence type="predicted"/>
<gene>
    <name evidence="2" type="ORF">M5K25_012884</name>
</gene>
<sequence length="301" mass="34897">MEKSCLKTFSHPFTLASNEELDRLSNLELISFLESSFRRSEFITVARILKSREALAKAEALKNLSKLSHLEAKNSSFEEELHGLRSNEAVGKLERQLVKEKSRYLLLRVSYENMEKLAQEKMNVLMEEIRKEQANCLRLEEQLELEKTRNEIIDEVDSWKSKYSLLEAWILRFLENNPPLIEKVREQDVIGKKQDVDFFRIKKAAGELLRSIAASERKDSFLAARTNSKAVIDVNSSDIQLIGESFEDKSSEMKYSINSGDKNYSKRKIQIAQTSRDRRVLELDDEDDVVCISDLKVKRLK</sequence>
<organism evidence="2 3">
    <name type="scientific">Dendrobium thyrsiflorum</name>
    <name type="common">Pinecone-like raceme dendrobium</name>
    <name type="synonym">Orchid</name>
    <dbReference type="NCBI Taxonomy" id="117978"/>
    <lineage>
        <taxon>Eukaryota</taxon>
        <taxon>Viridiplantae</taxon>
        <taxon>Streptophyta</taxon>
        <taxon>Embryophyta</taxon>
        <taxon>Tracheophyta</taxon>
        <taxon>Spermatophyta</taxon>
        <taxon>Magnoliopsida</taxon>
        <taxon>Liliopsida</taxon>
        <taxon>Asparagales</taxon>
        <taxon>Orchidaceae</taxon>
        <taxon>Epidendroideae</taxon>
        <taxon>Malaxideae</taxon>
        <taxon>Dendrobiinae</taxon>
        <taxon>Dendrobium</taxon>
    </lineage>
</organism>
<dbReference type="PANTHER" id="PTHR34380:SF1">
    <property type="entry name" value="OS01G0221300 PROTEIN"/>
    <property type="match status" value="1"/>
</dbReference>
<evidence type="ECO:0000256" key="1">
    <source>
        <dbReference type="SAM" id="Coils"/>
    </source>
</evidence>
<accession>A0ABD0UYK2</accession>
<keyword evidence="3" id="KW-1185">Reference proteome</keyword>
<evidence type="ECO:0000313" key="3">
    <source>
        <dbReference type="Proteomes" id="UP001552299"/>
    </source>
</evidence>
<keyword evidence="1" id="KW-0175">Coiled coil</keyword>
<dbReference type="Proteomes" id="UP001552299">
    <property type="component" value="Unassembled WGS sequence"/>
</dbReference>
<dbReference type="PANTHER" id="PTHR34380">
    <property type="entry name" value="BNAA03G12380D PROTEIN"/>
    <property type="match status" value="1"/>
</dbReference>
<comment type="caution">
    <text evidence="2">The sequence shown here is derived from an EMBL/GenBank/DDBJ whole genome shotgun (WGS) entry which is preliminary data.</text>
</comment>
<feature type="coiled-coil region" evidence="1">
    <location>
        <begin position="115"/>
        <end position="151"/>
    </location>
</feature>
<name>A0ABD0UYK2_DENTH</name>
<reference evidence="2 3" key="1">
    <citation type="journal article" date="2024" name="Plant Biotechnol. J.">
        <title>Dendrobium thyrsiflorum genome and its molecular insights into genes involved in important horticultural traits.</title>
        <authorList>
            <person name="Chen B."/>
            <person name="Wang J.Y."/>
            <person name="Zheng P.J."/>
            <person name="Li K.L."/>
            <person name="Liang Y.M."/>
            <person name="Chen X.F."/>
            <person name="Zhang C."/>
            <person name="Zhao X."/>
            <person name="He X."/>
            <person name="Zhang G.Q."/>
            <person name="Liu Z.J."/>
            <person name="Xu Q."/>
        </authorList>
    </citation>
    <scope>NUCLEOTIDE SEQUENCE [LARGE SCALE GENOMIC DNA]</scope>
    <source>
        <strain evidence="2">GZMU011</strain>
    </source>
</reference>
<dbReference type="EMBL" id="JANQDX010000010">
    <property type="protein sequence ID" value="KAL0917793.1"/>
    <property type="molecule type" value="Genomic_DNA"/>
</dbReference>
<protein>
    <submittedName>
        <fullName evidence="2">Uncharacterized protein</fullName>
    </submittedName>
</protein>